<sequence>MSLHASSRINLPRPALAEHSQLVVGSLVAVRNEQNAECRPAVVAFAVDAVAAEFESDSDTTTVC</sequence>
<dbReference type="AlphaFoldDB" id="A0A9D4QNU5"/>
<name>A0A9D4QNU5_DREPO</name>
<keyword evidence="2" id="KW-1185">Reference proteome</keyword>
<reference evidence="1" key="2">
    <citation type="submission" date="2020-11" db="EMBL/GenBank/DDBJ databases">
        <authorList>
            <person name="McCartney M.A."/>
            <person name="Auch B."/>
            <person name="Kono T."/>
            <person name="Mallez S."/>
            <person name="Becker A."/>
            <person name="Gohl D.M."/>
            <person name="Silverstein K.A.T."/>
            <person name="Koren S."/>
            <person name="Bechman K.B."/>
            <person name="Herman A."/>
            <person name="Abrahante J.E."/>
            <person name="Garbe J."/>
        </authorList>
    </citation>
    <scope>NUCLEOTIDE SEQUENCE</scope>
    <source>
        <strain evidence="1">Duluth1</strain>
        <tissue evidence="1">Whole animal</tissue>
    </source>
</reference>
<comment type="caution">
    <text evidence="1">The sequence shown here is derived from an EMBL/GenBank/DDBJ whole genome shotgun (WGS) entry which is preliminary data.</text>
</comment>
<accession>A0A9D4QNU5</accession>
<gene>
    <name evidence="1" type="ORF">DPMN_111457</name>
</gene>
<reference evidence="1" key="1">
    <citation type="journal article" date="2019" name="bioRxiv">
        <title>The Genome of the Zebra Mussel, Dreissena polymorpha: A Resource for Invasive Species Research.</title>
        <authorList>
            <person name="McCartney M.A."/>
            <person name="Auch B."/>
            <person name="Kono T."/>
            <person name="Mallez S."/>
            <person name="Zhang Y."/>
            <person name="Obille A."/>
            <person name="Becker A."/>
            <person name="Abrahante J.E."/>
            <person name="Garbe J."/>
            <person name="Badalamenti J.P."/>
            <person name="Herman A."/>
            <person name="Mangelson H."/>
            <person name="Liachko I."/>
            <person name="Sullivan S."/>
            <person name="Sone E.D."/>
            <person name="Koren S."/>
            <person name="Silverstein K.A.T."/>
            <person name="Beckman K.B."/>
            <person name="Gohl D.M."/>
        </authorList>
    </citation>
    <scope>NUCLEOTIDE SEQUENCE</scope>
    <source>
        <strain evidence="1">Duluth1</strain>
        <tissue evidence="1">Whole animal</tissue>
    </source>
</reference>
<organism evidence="1 2">
    <name type="scientific">Dreissena polymorpha</name>
    <name type="common">Zebra mussel</name>
    <name type="synonym">Mytilus polymorpha</name>
    <dbReference type="NCBI Taxonomy" id="45954"/>
    <lineage>
        <taxon>Eukaryota</taxon>
        <taxon>Metazoa</taxon>
        <taxon>Spiralia</taxon>
        <taxon>Lophotrochozoa</taxon>
        <taxon>Mollusca</taxon>
        <taxon>Bivalvia</taxon>
        <taxon>Autobranchia</taxon>
        <taxon>Heteroconchia</taxon>
        <taxon>Euheterodonta</taxon>
        <taxon>Imparidentia</taxon>
        <taxon>Neoheterodontei</taxon>
        <taxon>Myida</taxon>
        <taxon>Dreissenoidea</taxon>
        <taxon>Dreissenidae</taxon>
        <taxon>Dreissena</taxon>
    </lineage>
</organism>
<protein>
    <submittedName>
        <fullName evidence="1">Uncharacterized protein</fullName>
    </submittedName>
</protein>
<dbReference type="Proteomes" id="UP000828390">
    <property type="component" value="Unassembled WGS sequence"/>
</dbReference>
<evidence type="ECO:0000313" key="1">
    <source>
        <dbReference type="EMBL" id="KAH3838051.1"/>
    </source>
</evidence>
<evidence type="ECO:0000313" key="2">
    <source>
        <dbReference type="Proteomes" id="UP000828390"/>
    </source>
</evidence>
<dbReference type="EMBL" id="JAIWYP010000004">
    <property type="protein sequence ID" value="KAH3838051.1"/>
    <property type="molecule type" value="Genomic_DNA"/>
</dbReference>
<proteinExistence type="predicted"/>